<feature type="signal peptide" evidence="1">
    <location>
        <begin position="1"/>
        <end position="19"/>
    </location>
</feature>
<protein>
    <submittedName>
        <fullName evidence="2">Uncharacterized protein</fullName>
    </submittedName>
</protein>
<gene>
    <name evidence="2" type="ORF">BJG266_LOCUS41921</name>
    <name evidence="3" type="ORF">QVE165_LOCUS58799</name>
</gene>
<keyword evidence="4" id="KW-1185">Reference proteome</keyword>
<feature type="chain" id="PRO_5035607173" evidence="1">
    <location>
        <begin position="20"/>
        <end position="181"/>
    </location>
</feature>
<name>A0A815RJ22_9BILA</name>
<evidence type="ECO:0000313" key="3">
    <source>
        <dbReference type="EMBL" id="CAF1637885.1"/>
    </source>
</evidence>
<dbReference type="OrthoDB" id="9970463at2759"/>
<evidence type="ECO:0000313" key="5">
    <source>
        <dbReference type="Proteomes" id="UP000663877"/>
    </source>
</evidence>
<reference evidence="2" key="1">
    <citation type="submission" date="2021-02" db="EMBL/GenBank/DDBJ databases">
        <authorList>
            <person name="Nowell W R."/>
        </authorList>
    </citation>
    <scope>NUCLEOTIDE SEQUENCE</scope>
</reference>
<comment type="caution">
    <text evidence="2">The sequence shown here is derived from an EMBL/GenBank/DDBJ whole genome shotgun (WGS) entry which is preliminary data.</text>
</comment>
<dbReference type="AlphaFoldDB" id="A0A815RJ22"/>
<organism evidence="2 5">
    <name type="scientific">Adineta steineri</name>
    <dbReference type="NCBI Taxonomy" id="433720"/>
    <lineage>
        <taxon>Eukaryota</taxon>
        <taxon>Metazoa</taxon>
        <taxon>Spiralia</taxon>
        <taxon>Gnathifera</taxon>
        <taxon>Rotifera</taxon>
        <taxon>Eurotatoria</taxon>
        <taxon>Bdelloidea</taxon>
        <taxon>Adinetida</taxon>
        <taxon>Adinetidae</taxon>
        <taxon>Adineta</taxon>
    </lineage>
</organism>
<dbReference type="Proteomes" id="UP000663877">
    <property type="component" value="Unassembled WGS sequence"/>
</dbReference>
<evidence type="ECO:0000313" key="2">
    <source>
        <dbReference type="EMBL" id="CAF1478302.1"/>
    </source>
</evidence>
<keyword evidence="1" id="KW-0732">Signal</keyword>
<accession>A0A815RJ22</accession>
<sequence>MQQSCVILLLFYTIYFVNGYGYSSNGLYCSSFKSKIYQVSITFPDLDPFYAIFDFQDNYKVVEYDNIGHGGSKAELGVDLTLDTHVGYYACHGREFVHASIAGWIYKTAGVPALEDNGALAVHNYKLYFSRDRETCTGSMEYSFYKTGSDPFARKNKPTLHTEGGVVTCKLLKYRSPEHYS</sequence>
<dbReference type="EMBL" id="CAJNOM010002806">
    <property type="protein sequence ID" value="CAF1637885.1"/>
    <property type="molecule type" value="Genomic_DNA"/>
</dbReference>
<proteinExistence type="predicted"/>
<evidence type="ECO:0000313" key="4">
    <source>
        <dbReference type="Proteomes" id="UP000663832"/>
    </source>
</evidence>
<dbReference type="Proteomes" id="UP000663832">
    <property type="component" value="Unassembled WGS sequence"/>
</dbReference>
<evidence type="ECO:0000256" key="1">
    <source>
        <dbReference type="SAM" id="SignalP"/>
    </source>
</evidence>
<dbReference type="EMBL" id="CAJNOI010002485">
    <property type="protein sequence ID" value="CAF1478302.1"/>
    <property type="molecule type" value="Genomic_DNA"/>
</dbReference>